<dbReference type="EMBL" id="JACASE010000001">
    <property type="protein sequence ID" value="KAF6504716.1"/>
    <property type="molecule type" value="Genomic_DNA"/>
</dbReference>
<gene>
    <name evidence="2" type="ORF">HJG63_004019</name>
</gene>
<proteinExistence type="predicted"/>
<keyword evidence="1" id="KW-1133">Transmembrane helix</keyword>
<organism evidence="2 3">
    <name type="scientific">Rousettus aegyptiacus</name>
    <name type="common">Egyptian fruit bat</name>
    <name type="synonym">Pteropus aegyptiacus</name>
    <dbReference type="NCBI Taxonomy" id="9407"/>
    <lineage>
        <taxon>Eukaryota</taxon>
        <taxon>Metazoa</taxon>
        <taxon>Chordata</taxon>
        <taxon>Craniata</taxon>
        <taxon>Vertebrata</taxon>
        <taxon>Euteleostomi</taxon>
        <taxon>Mammalia</taxon>
        <taxon>Eutheria</taxon>
        <taxon>Laurasiatheria</taxon>
        <taxon>Chiroptera</taxon>
        <taxon>Yinpterochiroptera</taxon>
        <taxon>Pteropodoidea</taxon>
        <taxon>Pteropodidae</taxon>
        <taxon>Rousettinae</taxon>
        <taxon>Rousettus</taxon>
    </lineage>
</organism>
<feature type="transmembrane region" description="Helical" evidence="1">
    <location>
        <begin position="82"/>
        <end position="101"/>
    </location>
</feature>
<keyword evidence="3" id="KW-1185">Reference proteome</keyword>
<reference evidence="2 3" key="1">
    <citation type="journal article" date="2020" name="Nature">
        <title>Six reference-quality genomes reveal evolution of bat adaptations.</title>
        <authorList>
            <person name="Jebb D."/>
            <person name="Huang Z."/>
            <person name="Pippel M."/>
            <person name="Hughes G.M."/>
            <person name="Lavrichenko K."/>
            <person name="Devanna P."/>
            <person name="Winkler S."/>
            <person name="Jermiin L.S."/>
            <person name="Skirmuntt E.C."/>
            <person name="Katzourakis A."/>
            <person name="Burkitt-Gray L."/>
            <person name="Ray D.A."/>
            <person name="Sullivan K.A.M."/>
            <person name="Roscito J.G."/>
            <person name="Kirilenko B.M."/>
            <person name="Davalos L.M."/>
            <person name="Corthals A.P."/>
            <person name="Power M.L."/>
            <person name="Jones G."/>
            <person name="Ransome R.D."/>
            <person name="Dechmann D.K.N."/>
            <person name="Locatelli A.G."/>
            <person name="Puechmaille S.J."/>
            <person name="Fedrigo O."/>
            <person name="Jarvis E.D."/>
            <person name="Hiller M."/>
            <person name="Vernes S.C."/>
            <person name="Myers E.W."/>
            <person name="Teeling E.C."/>
        </authorList>
    </citation>
    <scope>NUCLEOTIDE SEQUENCE [LARGE SCALE GENOMIC DNA]</scope>
    <source>
        <strain evidence="2">MRouAeg1</strain>
        <tissue evidence="2">Muscle</tissue>
    </source>
</reference>
<dbReference type="AlphaFoldDB" id="A0A7J8K765"/>
<sequence>MTFEAFWIPDISTTTRCTICHLSLIELPSFIAGSQNAVGPLGRPPVCTTSSPCVGICTTGSYRIPKTSVLSTAWMDGQHRQFWLVLCSFSVISTLLLVQLFDCYMRSDQESDFHHPTGDTWATCVTS</sequence>
<evidence type="ECO:0000313" key="3">
    <source>
        <dbReference type="Proteomes" id="UP000593571"/>
    </source>
</evidence>
<name>A0A7J8K765_ROUAE</name>
<evidence type="ECO:0000313" key="2">
    <source>
        <dbReference type="EMBL" id="KAF6504716.1"/>
    </source>
</evidence>
<keyword evidence="1" id="KW-0812">Transmembrane</keyword>
<accession>A0A7J8K765</accession>
<dbReference type="Proteomes" id="UP000593571">
    <property type="component" value="Unassembled WGS sequence"/>
</dbReference>
<comment type="caution">
    <text evidence="2">The sequence shown here is derived from an EMBL/GenBank/DDBJ whole genome shotgun (WGS) entry which is preliminary data.</text>
</comment>
<keyword evidence="2" id="KW-0346">Stress response</keyword>
<keyword evidence="1" id="KW-0472">Membrane</keyword>
<evidence type="ECO:0000256" key="1">
    <source>
        <dbReference type="SAM" id="Phobius"/>
    </source>
</evidence>
<protein>
    <submittedName>
        <fullName evidence="2">DnaJ heat shock protein family (Hsp40) member C6</fullName>
    </submittedName>
</protein>